<dbReference type="AlphaFoldDB" id="A0AA38GYW0"/>
<dbReference type="PRINTS" id="PR00080">
    <property type="entry name" value="SDRFAMILY"/>
</dbReference>
<dbReference type="PROSITE" id="PS00061">
    <property type="entry name" value="ADH_SHORT"/>
    <property type="match status" value="2"/>
</dbReference>
<dbReference type="FunFam" id="3.40.50.720:FF:000084">
    <property type="entry name" value="Short-chain dehydrogenase reductase"/>
    <property type="match status" value="2"/>
</dbReference>
<keyword evidence="2" id="KW-0560">Oxidoreductase</keyword>
<evidence type="ECO:0000256" key="1">
    <source>
        <dbReference type="ARBA" id="ARBA00006484"/>
    </source>
</evidence>
<organism evidence="3 4">
    <name type="scientific">Taxus chinensis</name>
    <name type="common">Chinese yew</name>
    <name type="synonym">Taxus wallichiana var. chinensis</name>
    <dbReference type="NCBI Taxonomy" id="29808"/>
    <lineage>
        <taxon>Eukaryota</taxon>
        <taxon>Viridiplantae</taxon>
        <taxon>Streptophyta</taxon>
        <taxon>Embryophyta</taxon>
        <taxon>Tracheophyta</taxon>
        <taxon>Spermatophyta</taxon>
        <taxon>Pinopsida</taxon>
        <taxon>Pinidae</taxon>
        <taxon>Conifers II</taxon>
        <taxon>Cupressales</taxon>
        <taxon>Taxaceae</taxon>
        <taxon>Taxus</taxon>
    </lineage>
</organism>
<evidence type="ECO:0000313" key="4">
    <source>
        <dbReference type="Proteomes" id="UP000824469"/>
    </source>
</evidence>
<dbReference type="InterPro" id="IPR020904">
    <property type="entry name" value="Sc_DH/Rdtase_CS"/>
</dbReference>
<sequence length="519" mass="54350">MATSEEKRPLQGRVAIVTGASRGIGRAIALHLASKGANLVINYLGNQQKAEEVASVINAASPSSEGGRVKAITVKADVSKASDVVRLFDKAKEAFGGPVHIVVNNAGTVDSTHPSLAHTFEQAWDSTFDINCKSTFLCSREAANRLVKGGGGRIINISSSVVTSLTPGFGAYAASKAAVETMTKILARELRGTKITANCVAPGAVATELFFSVMSDAMVAGAAKSSPFERLGEVRDVAPVVAFLASDEGEWINAQGMTSEVEQSRCLLGRVAIVTGAARGIGREISLQLAAKGAKLVINYVSNRVKAEEVAAIINNSSSQDDGVKAITVKADVSKASEVTRLFDEAEQAFECPVHILVNNAGAIDSKYPILAHSSEQVWDWTLDINCKGPFLCCREAANRIVRGGGGRIINITSTSVVSLPLGYGAYAASKAAVETMTKILARELRGARITANCVAPGPVATELFFTEKSDAIVAAAAEASPFERLGEVRDVAPVVAFLASDEGEWVNAQVLRVNGGSS</sequence>
<gene>
    <name evidence="3" type="ORF">KI387_003274</name>
</gene>
<dbReference type="Gene3D" id="3.40.50.720">
    <property type="entry name" value="NAD(P)-binding Rossmann-like Domain"/>
    <property type="match status" value="2"/>
</dbReference>
<protein>
    <submittedName>
        <fullName evidence="3">Uncharacterized protein</fullName>
    </submittedName>
</protein>
<dbReference type="OMA" id="WINAQGM"/>
<dbReference type="GO" id="GO:0016614">
    <property type="term" value="F:oxidoreductase activity, acting on CH-OH group of donors"/>
    <property type="evidence" value="ECO:0007669"/>
    <property type="project" value="UniProtKB-ARBA"/>
</dbReference>
<dbReference type="InterPro" id="IPR002347">
    <property type="entry name" value="SDR_fam"/>
</dbReference>
<dbReference type="InterPro" id="IPR036291">
    <property type="entry name" value="NAD(P)-bd_dom_sf"/>
</dbReference>
<dbReference type="EMBL" id="JAHRHJ020000001">
    <property type="protein sequence ID" value="KAH9331166.1"/>
    <property type="molecule type" value="Genomic_DNA"/>
</dbReference>
<proteinExistence type="inferred from homology"/>
<comment type="similarity">
    <text evidence="1">Belongs to the short-chain dehydrogenases/reductases (SDR) family.</text>
</comment>
<evidence type="ECO:0000256" key="2">
    <source>
        <dbReference type="ARBA" id="ARBA00023002"/>
    </source>
</evidence>
<dbReference type="Proteomes" id="UP000824469">
    <property type="component" value="Unassembled WGS sequence"/>
</dbReference>
<dbReference type="Pfam" id="PF13561">
    <property type="entry name" value="adh_short_C2"/>
    <property type="match status" value="2"/>
</dbReference>
<comment type="caution">
    <text evidence="3">The sequence shown here is derived from an EMBL/GenBank/DDBJ whole genome shotgun (WGS) entry which is preliminary data.</text>
</comment>
<dbReference type="PRINTS" id="PR00081">
    <property type="entry name" value="GDHRDH"/>
</dbReference>
<accession>A0AA38GYW0</accession>
<name>A0AA38GYW0_TAXCH</name>
<dbReference type="PANTHER" id="PTHR48107:SF7">
    <property type="entry name" value="RE15974P"/>
    <property type="match status" value="1"/>
</dbReference>
<dbReference type="PANTHER" id="PTHR48107">
    <property type="entry name" value="NADPH-DEPENDENT ALDEHYDE REDUCTASE-LIKE PROTEIN, CHLOROPLASTIC-RELATED"/>
    <property type="match status" value="1"/>
</dbReference>
<reference evidence="3 4" key="1">
    <citation type="journal article" date="2021" name="Nat. Plants">
        <title>The Taxus genome provides insights into paclitaxel biosynthesis.</title>
        <authorList>
            <person name="Xiong X."/>
            <person name="Gou J."/>
            <person name="Liao Q."/>
            <person name="Li Y."/>
            <person name="Zhou Q."/>
            <person name="Bi G."/>
            <person name="Li C."/>
            <person name="Du R."/>
            <person name="Wang X."/>
            <person name="Sun T."/>
            <person name="Guo L."/>
            <person name="Liang H."/>
            <person name="Lu P."/>
            <person name="Wu Y."/>
            <person name="Zhang Z."/>
            <person name="Ro D.K."/>
            <person name="Shang Y."/>
            <person name="Huang S."/>
            <person name="Yan J."/>
        </authorList>
    </citation>
    <scope>NUCLEOTIDE SEQUENCE [LARGE SCALE GENOMIC DNA]</scope>
    <source>
        <strain evidence="3">Ta-2019</strain>
    </source>
</reference>
<keyword evidence="4" id="KW-1185">Reference proteome</keyword>
<evidence type="ECO:0000313" key="3">
    <source>
        <dbReference type="EMBL" id="KAH9331166.1"/>
    </source>
</evidence>
<dbReference type="SUPFAM" id="SSF51735">
    <property type="entry name" value="NAD(P)-binding Rossmann-fold domains"/>
    <property type="match status" value="2"/>
</dbReference>